<dbReference type="GO" id="GO:0016491">
    <property type="term" value="F:oxidoreductase activity"/>
    <property type="evidence" value="ECO:0007669"/>
    <property type="project" value="UniProtKB-KW"/>
</dbReference>
<dbReference type="Gene3D" id="3.10.20.30">
    <property type="match status" value="1"/>
</dbReference>
<dbReference type="SUPFAM" id="SSF47741">
    <property type="entry name" value="CO dehydrogenase ISP C-domain like"/>
    <property type="match status" value="1"/>
</dbReference>
<accession>A0A1F5V5X4</accession>
<evidence type="ECO:0000313" key="7">
    <source>
        <dbReference type="EMBL" id="OGF58800.1"/>
    </source>
</evidence>
<reference evidence="7 8" key="1">
    <citation type="journal article" date="2016" name="Nat. Commun.">
        <title>Thousands of microbial genomes shed light on interconnected biogeochemical processes in an aquifer system.</title>
        <authorList>
            <person name="Anantharaman K."/>
            <person name="Brown C.T."/>
            <person name="Hug L.A."/>
            <person name="Sharon I."/>
            <person name="Castelle C.J."/>
            <person name="Probst A.J."/>
            <person name="Thomas B.C."/>
            <person name="Singh A."/>
            <person name="Wilkins M.J."/>
            <person name="Karaoz U."/>
            <person name="Brodie E.L."/>
            <person name="Williams K.H."/>
            <person name="Hubbard S.S."/>
            <person name="Banfield J.F."/>
        </authorList>
    </citation>
    <scope>NUCLEOTIDE SEQUENCE [LARGE SCALE GENOMIC DNA]</scope>
</reference>
<evidence type="ECO:0000256" key="5">
    <source>
        <dbReference type="ARBA" id="ARBA00023014"/>
    </source>
</evidence>
<dbReference type="InterPro" id="IPR001041">
    <property type="entry name" value="2Fe-2S_ferredoxin-type"/>
</dbReference>
<feature type="domain" description="2Fe-2S ferredoxin-type" evidence="6">
    <location>
        <begin position="4"/>
        <end position="80"/>
    </location>
</feature>
<protein>
    <submittedName>
        <fullName evidence="7">(2Fe-2S)-binding protein</fullName>
    </submittedName>
</protein>
<dbReference type="InterPro" id="IPR012675">
    <property type="entry name" value="Beta-grasp_dom_sf"/>
</dbReference>
<evidence type="ECO:0000256" key="1">
    <source>
        <dbReference type="ARBA" id="ARBA00022714"/>
    </source>
</evidence>
<dbReference type="GO" id="GO:0051537">
    <property type="term" value="F:2 iron, 2 sulfur cluster binding"/>
    <property type="evidence" value="ECO:0007669"/>
    <property type="project" value="UniProtKB-KW"/>
</dbReference>
<dbReference type="FunFam" id="1.10.150.120:FF:000003">
    <property type="entry name" value="Carbon monoxide dehydrogenase, small subunit"/>
    <property type="match status" value="1"/>
</dbReference>
<evidence type="ECO:0000256" key="3">
    <source>
        <dbReference type="ARBA" id="ARBA00023002"/>
    </source>
</evidence>
<dbReference type="Proteomes" id="UP000178943">
    <property type="component" value="Unassembled WGS sequence"/>
</dbReference>
<name>A0A1F5V5X4_9BACT</name>
<dbReference type="PANTHER" id="PTHR44379:SF5">
    <property type="entry name" value="OXIDOREDUCTASE WITH IRON-SULFUR SUBUNIT"/>
    <property type="match status" value="1"/>
</dbReference>
<dbReference type="GO" id="GO:0046872">
    <property type="term" value="F:metal ion binding"/>
    <property type="evidence" value="ECO:0007669"/>
    <property type="project" value="UniProtKB-KW"/>
</dbReference>
<evidence type="ECO:0000256" key="4">
    <source>
        <dbReference type="ARBA" id="ARBA00023004"/>
    </source>
</evidence>
<dbReference type="PROSITE" id="PS00197">
    <property type="entry name" value="2FE2S_FER_1"/>
    <property type="match status" value="1"/>
</dbReference>
<dbReference type="InterPro" id="IPR002888">
    <property type="entry name" value="2Fe-2S-bd"/>
</dbReference>
<evidence type="ECO:0000256" key="2">
    <source>
        <dbReference type="ARBA" id="ARBA00022723"/>
    </source>
</evidence>
<keyword evidence="1" id="KW-0001">2Fe-2S</keyword>
<keyword evidence="2" id="KW-0479">Metal-binding</keyword>
<evidence type="ECO:0000259" key="6">
    <source>
        <dbReference type="PROSITE" id="PS51085"/>
    </source>
</evidence>
<dbReference type="InterPro" id="IPR036010">
    <property type="entry name" value="2Fe-2S_ferredoxin-like_sf"/>
</dbReference>
<keyword evidence="4" id="KW-0408">Iron</keyword>
<dbReference type="FunFam" id="3.10.20.30:FF:000020">
    <property type="entry name" value="Xanthine dehydrogenase iron-sulfur subunit"/>
    <property type="match status" value="1"/>
</dbReference>
<dbReference type="PROSITE" id="PS51085">
    <property type="entry name" value="2FE2S_FER_2"/>
    <property type="match status" value="1"/>
</dbReference>
<dbReference type="InterPro" id="IPR036884">
    <property type="entry name" value="2Fe-2S-bd_dom_sf"/>
</dbReference>
<keyword evidence="3" id="KW-0560">Oxidoreductase</keyword>
<sequence length="160" mass="17246">MMKKEISFIVNGNEVIVTVEAHKRLIDILRGPLRLTGTKEGCGEGECGACTVIVDGRAVNSCLYPAMEVEGKNVLTIEGLQGDDNQLSVIQQAFVEKGGIQCGFCTPGMIMSAKALLDANANPTEEEIRDALVGNLCRCTGYVQIIESVKFAAQKLREKP</sequence>
<dbReference type="EMBL" id="MFGW01000232">
    <property type="protein sequence ID" value="OGF58800.1"/>
    <property type="molecule type" value="Genomic_DNA"/>
</dbReference>
<dbReference type="PANTHER" id="PTHR44379">
    <property type="entry name" value="OXIDOREDUCTASE WITH IRON-SULFUR SUBUNIT"/>
    <property type="match status" value="1"/>
</dbReference>
<dbReference type="InterPro" id="IPR006058">
    <property type="entry name" value="2Fe2S_fd_BS"/>
</dbReference>
<comment type="caution">
    <text evidence="7">The sequence shown here is derived from an EMBL/GenBank/DDBJ whole genome shotgun (WGS) entry which is preliminary data.</text>
</comment>
<keyword evidence="5" id="KW-0411">Iron-sulfur</keyword>
<evidence type="ECO:0000313" key="8">
    <source>
        <dbReference type="Proteomes" id="UP000178943"/>
    </source>
</evidence>
<dbReference type="Gene3D" id="1.10.150.120">
    <property type="entry name" value="[2Fe-2S]-binding domain"/>
    <property type="match status" value="1"/>
</dbReference>
<organism evidence="7 8">
    <name type="scientific">Candidatus Fischerbacteria bacterium RBG_13_37_8</name>
    <dbReference type="NCBI Taxonomy" id="1817863"/>
    <lineage>
        <taxon>Bacteria</taxon>
        <taxon>Candidatus Fischeribacteriota</taxon>
    </lineage>
</organism>
<proteinExistence type="predicted"/>
<dbReference type="InterPro" id="IPR051452">
    <property type="entry name" value="Diverse_Oxidoreductases"/>
</dbReference>
<dbReference type="Pfam" id="PF01799">
    <property type="entry name" value="Fer2_2"/>
    <property type="match status" value="1"/>
</dbReference>
<dbReference type="STRING" id="1817863.A2Y62_09910"/>
<dbReference type="SUPFAM" id="SSF54292">
    <property type="entry name" value="2Fe-2S ferredoxin-like"/>
    <property type="match status" value="1"/>
</dbReference>
<dbReference type="Pfam" id="PF00111">
    <property type="entry name" value="Fer2"/>
    <property type="match status" value="1"/>
</dbReference>
<gene>
    <name evidence="7" type="ORF">A2Y62_09910</name>
</gene>
<dbReference type="AlphaFoldDB" id="A0A1F5V5X4"/>
<dbReference type="CDD" id="cd00207">
    <property type="entry name" value="fer2"/>
    <property type="match status" value="1"/>
</dbReference>